<dbReference type="GeneID" id="111253062"/>
<protein>
    <submittedName>
        <fullName evidence="2">Uncharacterized protein</fullName>
    </submittedName>
</protein>
<name>A0A7M7KLH1_VARDE</name>
<keyword evidence="1" id="KW-0472">Membrane</keyword>
<dbReference type="RefSeq" id="XP_022667680.1">
    <property type="nucleotide sequence ID" value="XM_022811945.1"/>
</dbReference>
<organism evidence="2 3">
    <name type="scientific">Varroa destructor</name>
    <name type="common">Honeybee mite</name>
    <dbReference type="NCBI Taxonomy" id="109461"/>
    <lineage>
        <taxon>Eukaryota</taxon>
        <taxon>Metazoa</taxon>
        <taxon>Ecdysozoa</taxon>
        <taxon>Arthropoda</taxon>
        <taxon>Chelicerata</taxon>
        <taxon>Arachnida</taxon>
        <taxon>Acari</taxon>
        <taxon>Parasitiformes</taxon>
        <taxon>Mesostigmata</taxon>
        <taxon>Gamasina</taxon>
        <taxon>Dermanyssoidea</taxon>
        <taxon>Varroidae</taxon>
        <taxon>Varroa</taxon>
    </lineage>
</organism>
<evidence type="ECO:0000256" key="1">
    <source>
        <dbReference type="SAM" id="Phobius"/>
    </source>
</evidence>
<proteinExistence type="predicted"/>
<evidence type="ECO:0000313" key="2">
    <source>
        <dbReference type="EnsemblMetazoa" id="XP_022667680"/>
    </source>
</evidence>
<dbReference type="EnsemblMetazoa" id="XM_022811945">
    <property type="protein sequence ID" value="XP_022667680"/>
    <property type="gene ID" value="LOC111253062"/>
</dbReference>
<dbReference type="AlphaFoldDB" id="A0A7M7KLH1"/>
<keyword evidence="1" id="KW-1133">Transmembrane helix</keyword>
<dbReference type="Proteomes" id="UP000594260">
    <property type="component" value="Unplaced"/>
</dbReference>
<keyword evidence="1" id="KW-0812">Transmembrane</keyword>
<evidence type="ECO:0000313" key="3">
    <source>
        <dbReference type="Proteomes" id="UP000594260"/>
    </source>
</evidence>
<accession>A0A7M7KLH1</accession>
<feature type="transmembrane region" description="Helical" evidence="1">
    <location>
        <begin position="20"/>
        <end position="44"/>
    </location>
</feature>
<sequence>MNIQQVYIRRNRLLEVSRYVIVLVVFELFATLCLAQPCSVTLLITDVTNALGINTKGGGIGGVIGGTLNLLSVGTDIVTGVASHIIGGGDLFGGLIPVLG</sequence>
<reference evidence="2" key="1">
    <citation type="submission" date="2021-01" db="UniProtKB">
        <authorList>
            <consortium name="EnsemblMetazoa"/>
        </authorList>
    </citation>
    <scope>IDENTIFICATION</scope>
</reference>
<keyword evidence="3" id="KW-1185">Reference proteome</keyword>